<dbReference type="PANTHER" id="PTHR12482">
    <property type="entry name" value="LIPASE ROG1-RELATED-RELATED"/>
    <property type="match status" value="1"/>
</dbReference>
<dbReference type="InterPro" id="IPR007751">
    <property type="entry name" value="DUF676_lipase-like"/>
</dbReference>
<dbReference type="PANTHER" id="PTHR12482:SF62">
    <property type="entry name" value="LIPASE ROG1-RELATED"/>
    <property type="match status" value="1"/>
</dbReference>
<feature type="transmembrane region" description="Helical" evidence="3">
    <location>
        <begin position="283"/>
        <end position="306"/>
    </location>
</feature>
<dbReference type="SUPFAM" id="SSF53474">
    <property type="entry name" value="alpha/beta-Hydrolases"/>
    <property type="match status" value="1"/>
</dbReference>
<protein>
    <submittedName>
        <fullName evidence="5">DUF676-domain-containing protein</fullName>
    </submittedName>
</protein>
<evidence type="ECO:0000256" key="1">
    <source>
        <dbReference type="ARBA" id="ARBA00007920"/>
    </source>
</evidence>
<dbReference type="EMBL" id="JAEVFJ010000006">
    <property type="protein sequence ID" value="KAH8104001.1"/>
    <property type="molecule type" value="Genomic_DNA"/>
</dbReference>
<feature type="domain" description="DUF676" evidence="4">
    <location>
        <begin position="3"/>
        <end position="211"/>
    </location>
</feature>
<dbReference type="OrthoDB" id="273452at2759"/>
<gene>
    <name evidence="5" type="ORF">BXZ70DRAFT_677317</name>
</gene>
<keyword evidence="6" id="KW-1185">Reference proteome</keyword>
<accession>A0A8K0UUX0</accession>
<reference evidence="5" key="1">
    <citation type="journal article" date="2021" name="New Phytol.">
        <title>Evolutionary innovations through gain and loss of genes in the ectomycorrhizal Boletales.</title>
        <authorList>
            <person name="Wu G."/>
            <person name="Miyauchi S."/>
            <person name="Morin E."/>
            <person name="Kuo A."/>
            <person name="Drula E."/>
            <person name="Varga T."/>
            <person name="Kohler A."/>
            <person name="Feng B."/>
            <person name="Cao Y."/>
            <person name="Lipzen A."/>
            <person name="Daum C."/>
            <person name="Hundley H."/>
            <person name="Pangilinan J."/>
            <person name="Johnson J."/>
            <person name="Barry K."/>
            <person name="LaButti K."/>
            <person name="Ng V."/>
            <person name="Ahrendt S."/>
            <person name="Min B."/>
            <person name="Choi I.G."/>
            <person name="Park H."/>
            <person name="Plett J.M."/>
            <person name="Magnuson J."/>
            <person name="Spatafora J.W."/>
            <person name="Nagy L.G."/>
            <person name="Henrissat B."/>
            <person name="Grigoriev I.V."/>
            <person name="Yang Z.L."/>
            <person name="Xu J."/>
            <person name="Martin F.M."/>
        </authorList>
    </citation>
    <scope>NUCLEOTIDE SEQUENCE</scope>
    <source>
        <strain evidence="5">KKN 215</strain>
    </source>
</reference>
<comment type="similarity">
    <text evidence="1">Belongs to the putative lipase ROG1 family.</text>
</comment>
<evidence type="ECO:0000259" key="4">
    <source>
        <dbReference type="Pfam" id="PF05057"/>
    </source>
</evidence>
<evidence type="ECO:0000256" key="3">
    <source>
        <dbReference type="SAM" id="Phobius"/>
    </source>
</evidence>
<evidence type="ECO:0000313" key="6">
    <source>
        <dbReference type="Proteomes" id="UP000813824"/>
    </source>
</evidence>
<dbReference type="Gene3D" id="3.40.50.1820">
    <property type="entry name" value="alpha/beta hydrolase"/>
    <property type="match status" value="1"/>
</dbReference>
<dbReference type="InterPro" id="IPR029058">
    <property type="entry name" value="AB_hydrolase_fold"/>
</dbReference>
<evidence type="ECO:0000313" key="5">
    <source>
        <dbReference type="EMBL" id="KAH8104001.1"/>
    </source>
</evidence>
<dbReference type="Proteomes" id="UP000813824">
    <property type="component" value="Unassembled WGS sequence"/>
</dbReference>
<dbReference type="InterPro" id="IPR044294">
    <property type="entry name" value="Lipase-like"/>
</dbReference>
<evidence type="ECO:0000256" key="2">
    <source>
        <dbReference type="SAM" id="MobiDB-lite"/>
    </source>
</evidence>
<name>A0A8K0UUX0_9AGAR</name>
<dbReference type="AlphaFoldDB" id="A0A8K0UUX0"/>
<comment type="caution">
    <text evidence="5">The sequence shown here is derived from an EMBL/GenBank/DDBJ whole genome shotgun (WGS) entry which is preliminary data.</text>
</comment>
<organism evidence="5 6">
    <name type="scientific">Cristinia sonorae</name>
    <dbReference type="NCBI Taxonomy" id="1940300"/>
    <lineage>
        <taxon>Eukaryota</taxon>
        <taxon>Fungi</taxon>
        <taxon>Dikarya</taxon>
        <taxon>Basidiomycota</taxon>
        <taxon>Agaricomycotina</taxon>
        <taxon>Agaricomycetes</taxon>
        <taxon>Agaricomycetidae</taxon>
        <taxon>Agaricales</taxon>
        <taxon>Pleurotineae</taxon>
        <taxon>Stephanosporaceae</taxon>
        <taxon>Cristinia</taxon>
    </lineage>
</organism>
<feature type="region of interest" description="Disordered" evidence="2">
    <location>
        <begin position="347"/>
        <end position="367"/>
    </location>
</feature>
<sequence>MANNVHLLVLIHGMWGNPKHLDEMKRIYYETRGHDMSDVHGPDGEELRLLVPETNKDSATYDGIDWGGERVAEEIVEEVERLRAEGRTVTRFSVTGYSLGGLIARYAVGVLSQKDFFQDITPVNFSTVATPHLGQIIYKSFRSKLFAYFGPKLLSRTGEQLYTIDDWAETGRPLLDILADSGRIFYKALSTFQRIRFYANSVNDITVPYMTAAVEASDPFVDHTFNGIKIEIDEKYAPIIASFTSPEAPAARPPSPKPFSAKWLKGFVPKLPMWLQFKFPVNAIIIALLPILFPTFIGIAIVRLSLESRGSRSRLRLLEKDETYRERLIHVVGKLERSIEDAALEVMDEGSSPGSPPQEFSEQEAESLLSPTQTRMAKALNALPNFGKELAFIDPVVNSHGTIIARDIKRFKFHEIGHGVLRHLADHFIM</sequence>
<keyword evidence="3" id="KW-0812">Transmembrane</keyword>
<dbReference type="Pfam" id="PF05057">
    <property type="entry name" value="DUF676"/>
    <property type="match status" value="1"/>
</dbReference>
<keyword evidence="3" id="KW-1133">Transmembrane helix</keyword>
<keyword evidence="3" id="KW-0472">Membrane</keyword>
<proteinExistence type="inferred from homology"/>